<accession>A0A2B4S6T7</accession>
<evidence type="ECO:0000313" key="2">
    <source>
        <dbReference type="Proteomes" id="UP000225706"/>
    </source>
</evidence>
<protein>
    <submittedName>
        <fullName evidence="1">Uncharacterized protein</fullName>
    </submittedName>
</protein>
<sequence>MVKRRNCSGFLIDSLRQEVENEVQQETFSWKIIADISKIDLHFLDNVSEDVIIFGLLLKFGMAFVSSVAGAMECPSFRFPSPGLNEKRVANAFWNGELEAELRERKALDMFSMMFVDADREAIMVHIDKLRAKANYLHSPEDCTEDCTEDCKARGDQWQCKLFPLAHVSNLVLVYLIWLYVLERQSNPCAVIPPPDVDGFSNNEEAFAKSSIQPGYGSSKDANDVI</sequence>
<dbReference type="AlphaFoldDB" id="A0A2B4S6T7"/>
<dbReference type="Proteomes" id="UP000225706">
    <property type="component" value="Unassembled WGS sequence"/>
</dbReference>
<organism evidence="1 2">
    <name type="scientific">Stylophora pistillata</name>
    <name type="common">Smooth cauliflower coral</name>
    <dbReference type="NCBI Taxonomy" id="50429"/>
    <lineage>
        <taxon>Eukaryota</taxon>
        <taxon>Metazoa</taxon>
        <taxon>Cnidaria</taxon>
        <taxon>Anthozoa</taxon>
        <taxon>Hexacorallia</taxon>
        <taxon>Scleractinia</taxon>
        <taxon>Astrocoeniina</taxon>
        <taxon>Pocilloporidae</taxon>
        <taxon>Stylophora</taxon>
    </lineage>
</organism>
<reference evidence="2" key="1">
    <citation type="journal article" date="2017" name="bioRxiv">
        <title>Comparative analysis of the genomes of Stylophora pistillata and Acropora digitifera provides evidence for extensive differences between species of corals.</title>
        <authorList>
            <person name="Voolstra C.R."/>
            <person name="Li Y."/>
            <person name="Liew Y.J."/>
            <person name="Baumgarten S."/>
            <person name="Zoccola D."/>
            <person name="Flot J.-F."/>
            <person name="Tambutte S."/>
            <person name="Allemand D."/>
            <person name="Aranda M."/>
        </authorList>
    </citation>
    <scope>NUCLEOTIDE SEQUENCE [LARGE SCALE GENOMIC DNA]</scope>
</reference>
<dbReference type="EMBL" id="LSMT01000181">
    <property type="protein sequence ID" value="PFX24258.1"/>
    <property type="molecule type" value="Genomic_DNA"/>
</dbReference>
<dbReference type="OrthoDB" id="3026777at2759"/>
<comment type="caution">
    <text evidence="1">The sequence shown here is derived from an EMBL/GenBank/DDBJ whole genome shotgun (WGS) entry which is preliminary data.</text>
</comment>
<keyword evidence="2" id="KW-1185">Reference proteome</keyword>
<evidence type="ECO:0000313" key="1">
    <source>
        <dbReference type="EMBL" id="PFX24258.1"/>
    </source>
</evidence>
<gene>
    <name evidence="1" type="ORF">AWC38_SpisGene11140</name>
</gene>
<name>A0A2B4S6T7_STYPI</name>
<proteinExistence type="predicted"/>